<evidence type="ECO:0000256" key="3">
    <source>
        <dbReference type="ARBA" id="ARBA00023242"/>
    </source>
</evidence>
<dbReference type="GO" id="GO:0005654">
    <property type="term" value="C:nucleoplasm"/>
    <property type="evidence" value="ECO:0007669"/>
    <property type="project" value="TreeGrafter"/>
</dbReference>
<reference evidence="6 7" key="1">
    <citation type="submission" date="2020-06" db="EMBL/GenBank/DDBJ databases">
        <authorList>
            <person name="Li R."/>
            <person name="Bekaert M."/>
        </authorList>
    </citation>
    <scope>NUCLEOTIDE SEQUENCE [LARGE SCALE GENOMIC DNA]</scope>
    <source>
        <strain evidence="7">wild</strain>
    </source>
</reference>
<dbReference type="InterPro" id="IPR045831">
    <property type="entry name" value="LIN9_C"/>
</dbReference>
<dbReference type="PANTHER" id="PTHR21689">
    <property type="entry name" value="LIN-9"/>
    <property type="match status" value="1"/>
</dbReference>
<evidence type="ECO:0000313" key="6">
    <source>
        <dbReference type="EMBL" id="CAC5395100.1"/>
    </source>
</evidence>
<feature type="region of interest" description="Disordered" evidence="4">
    <location>
        <begin position="1"/>
        <end position="57"/>
    </location>
</feature>
<dbReference type="GO" id="GO:0003677">
    <property type="term" value="F:DNA binding"/>
    <property type="evidence" value="ECO:0007669"/>
    <property type="project" value="TreeGrafter"/>
</dbReference>
<dbReference type="Pfam" id="PF06584">
    <property type="entry name" value="DIRP"/>
    <property type="match status" value="1"/>
</dbReference>
<dbReference type="InterPro" id="IPR033471">
    <property type="entry name" value="DIRP"/>
</dbReference>
<dbReference type="SMART" id="SM01135">
    <property type="entry name" value="DIRP"/>
    <property type="match status" value="1"/>
</dbReference>
<evidence type="ECO:0000256" key="4">
    <source>
        <dbReference type="SAM" id="MobiDB-lite"/>
    </source>
</evidence>
<evidence type="ECO:0000313" key="7">
    <source>
        <dbReference type="Proteomes" id="UP000507470"/>
    </source>
</evidence>
<protein>
    <submittedName>
        <fullName evidence="6">LIN9</fullName>
    </submittedName>
</protein>
<dbReference type="GO" id="GO:0006357">
    <property type="term" value="P:regulation of transcription by RNA polymerase II"/>
    <property type="evidence" value="ECO:0007669"/>
    <property type="project" value="TreeGrafter"/>
</dbReference>
<dbReference type="GO" id="GO:0017053">
    <property type="term" value="C:transcription repressor complex"/>
    <property type="evidence" value="ECO:0007669"/>
    <property type="project" value="InterPro"/>
</dbReference>
<keyword evidence="3" id="KW-0539">Nucleus</keyword>
<organism evidence="6 7">
    <name type="scientific">Mytilus coruscus</name>
    <name type="common">Sea mussel</name>
    <dbReference type="NCBI Taxonomy" id="42192"/>
    <lineage>
        <taxon>Eukaryota</taxon>
        <taxon>Metazoa</taxon>
        <taxon>Spiralia</taxon>
        <taxon>Lophotrochozoa</taxon>
        <taxon>Mollusca</taxon>
        <taxon>Bivalvia</taxon>
        <taxon>Autobranchia</taxon>
        <taxon>Pteriomorphia</taxon>
        <taxon>Mytilida</taxon>
        <taxon>Mytiloidea</taxon>
        <taxon>Mytilidae</taxon>
        <taxon>Mytilinae</taxon>
        <taxon>Mytilus</taxon>
    </lineage>
</organism>
<evidence type="ECO:0000256" key="2">
    <source>
        <dbReference type="ARBA" id="ARBA00006732"/>
    </source>
</evidence>
<dbReference type="GO" id="GO:0051726">
    <property type="term" value="P:regulation of cell cycle"/>
    <property type="evidence" value="ECO:0007669"/>
    <property type="project" value="TreeGrafter"/>
</dbReference>
<dbReference type="PANTHER" id="PTHR21689:SF2">
    <property type="entry name" value="PROTEIN LIN-9 HOMOLOG"/>
    <property type="match status" value="1"/>
</dbReference>
<dbReference type="OrthoDB" id="2339771at2759"/>
<sequence>MADDSENRGNTYRSPMKRTSRIRKKNQRFYNDDEDTTYSPAKSPRKQPRTIAAKSGLSTADRKVAQSIGVRLRNFLKLPKAHKWVCYEWFYSNLDVPLFLAENDFCICLKETFPQLKTHKMKRVEWCKIRRLMGKPRRCSPAFFDEERNALETRRNKIRLLQQRKLSELSNFKDLPNEIPMHLVIGTKVTARLRKPQDGLFTGVVDALDTVSNSYRITFDRPGLGTHSIPDYEVLSNDPDETIPLSAFQQKHRPRLQNPLFSPPKFIPNLGSPNPDLDNDPLLSGSPFKGRLMSLEGGTYGGFPIKFLVQVTKLSKLLTIKKQWIQELKDMNTQAEKTPLSQDFQQKYANIVLELDNVNKELNEYLIGVQHYCQENMFHSKKTKNHKVIDLISSLTSLMLQVQTFSETEFNSFEFKSLQDTLLDIKGKTTG</sequence>
<gene>
    <name evidence="6" type="ORF">MCOR_29796</name>
</gene>
<name>A0A6J8CJN2_MYTCO</name>
<accession>A0A6J8CJN2</accession>
<feature type="compositionally biased region" description="Basic residues" evidence="4">
    <location>
        <begin position="15"/>
        <end position="27"/>
    </location>
</feature>
<dbReference type="GO" id="GO:0006351">
    <property type="term" value="P:DNA-templated transcription"/>
    <property type="evidence" value="ECO:0007669"/>
    <property type="project" value="InterPro"/>
</dbReference>
<dbReference type="InterPro" id="IPR010561">
    <property type="entry name" value="LIN-9/ALY1"/>
</dbReference>
<evidence type="ECO:0000259" key="5">
    <source>
        <dbReference type="SMART" id="SM01135"/>
    </source>
</evidence>
<keyword evidence="7" id="KW-1185">Reference proteome</keyword>
<evidence type="ECO:0000256" key="1">
    <source>
        <dbReference type="ARBA" id="ARBA00004123"/>
    </source>
</evidence>
<dbReference type="EMBL" id="CACVKT020005429">
    <property type="protein sequence ID" value="CAC5395100.1"/>
    <property type="molecule type" value="Genomic_DNA"/>
</dbReference>
<feature type="domain" description="DIRP" evidence="5">
    <location>
        <begin position="90"/>
        <end position="195"/>
    </location>
</feature>
<proteinExistence type="inferred from homology"/>
<comment type="subcellular location">
    <subcellularLocation>
        <location evidence="1">Nucleus</location>
    </subcellularLocation>
</comment>
<dbReference type="Proteomes" id="UP000507470">
    <property type="component" value="Unassembled WGS sequence"/>
</dbReference>
<dbReference type="Pfam" id="PF19438">
    <property type="entry name" value="LIN9_C"/>
    <property type="match status" value="2"/>
</dbReference>
<dbReference type="AlphaFoldDB" id="A0A6J8CJN2"/>
<comment type="similarity">
    <text evidence="2">Belongs to the lin-9 family.</text>
</comment>